<dbReference type="Gene3D" id="3.40.50.720">
    <property type="entry name" value="NAD(P)-binding Rossmann-like Domain"/>
    <property type="match status" value="1"/>
</dbReference>
<dbReference type="InterPro" id="IPR002347">
    <property type="entry name" value="SDR_fam"/>
</dbReference>
<organism evidence="4 5">
    <name type="scientific">Vanrija albida</name>
    <dbReference type="NCBI Taxonomy" id="181172"/>
    <lineage>
        <taxon>Eukaryota</taxon>
        <taxon>Fungi</taxon>
        <taxon>Dikarya</taxon>
        <taxon>Basidiomycota</taxon>
        <taxon>Agaricomycotina</taxon>
        <taxon>Tremellomycetes</taxon>
        <taxon>Trichosporonales</taxon>
        <taxon>Trichosporonaceae</taxon>
        <taxon>Vanrija</taxon>
    </lineage>
</organism>
<keyword evidence="3" id="KW-0560">Oxidoreductase</keyword>
<dbReference type="InterPro" id="IPR036291">
    <property type="entry name" value="NAD(P)-bd_dom_sf"/>
</dbReference>
<evidence type="ECO:0008006" key="6">
    <source>
        <dbReference type="Google" id="ProtNLM"/>
    </source>
</evidence>
<protein>
    <recommendedName>
        <fullName evidence="6">NAD(P)-binding protein</fullName>
    </recommendedName>
</protein>
<name>A0ABR3PVU1_9TREE</name>
<keyword evidence="5" id="KW-1185">Reference proteome</keyword>
<reference evidence="4 5" key="1">
    <citation type="submission" date="2023-08" db="EMBL/GenBank/DDBJ databases">
        <title>Annotated Genome Sequence of Vanrija albida AlHP1.</title>
        <authorList>
            <person name="Herzog R."/>
        </authorList>
    </citation>
    <scope>NUCLEOTIDE SEQUENCE [LARGE SCALE GENOMIC DNA]</scope>
    <source>
        <strain evidence="4 5">AlHP1</strain>
    </source>
</reference>
<sequence>MSAWSWITYYAQAFAHSGLPIVPLSKAPHWSPDELGDQSGRVILVTGGNSGTGYQTAREYYAHGATVYIGCRSAERAAEAIDNIKRGGDVDIYGEWSYAPVDAARAGSVQFLELDLADLDSVGRAAAEFVGKEKRLDVLFANAGVMASPVGLSTKQGYALQFGTNVLGHQRFIAELLPLLRATSRANPANPARLISLSSLGHMFAPKGGIDYNSVTADGKQLDTWSEYGLSKWGNVALAKWVDSHYGPRAGAGADGKGGEVIAISIHPGTVATNLSRHIVDNKSKLYNYAVPWMSVRASKGTLNQLWAAGVDVETARKLSGNYVACFQTQSPYRPDLDNVESIEKLWEYCTAQWKK</sequence>
<evidence type="ECO:0000256" key="3">
    <source>
        <dbReference type="ARBA" id="ARBA00023002"/>
    </source>
</evidence>
<evidence type="ECO:0000256" key="2">
    <source>
        <dbReference type="ARBA" id="ARBA00022857"/>
    </source>
</evidence>
<proteinExistence type="inferred from homology"/>
<evidence type="ECO:0000256" key="1">
    <source>
        <dbReference type="ARBA" id="ARBA00006484"/>
    </source>
</evidence>
<dbReference type="PANTHER" id="PTHR24320">
    <property type="entry name" value="RETINOL DEHYDROGENASE"/>
    <property type="match status" value="1"/>
</dbReference>
<dbReference type="SUPFAM" id="SSF51735">
    <property type="entry name" value="NAD(P)-binding Rossmann-fold domains"/>
    <property type="match status" value="1"/>
</dbReference>
<comment type="similarity">
    <text evidence="1">Belongs to the short-chain dehydrogenases/reductases (SDR) family.</text>
</comment>
<keyword evidence="2" id="KW-0521">NADP</keyword>
<dbReference type="Pfam" id="PF00106">
    <property type="entry name" value="adh_short"/>
    <property type="match status" value="1"/>
</dbReference>
<dbReference type="RefSeq" id="XP_069206162.1">
    <property type="nucleotide sequence ID" value="XM_069356321.1"/>
</dbReference>
<dbReference type="EMBL" id="JBBXJM010000006">
    <property type="protein sequence ID" value="KAL1406218.1"/>
    <property type="molecule type" value="Genomic_DNA"/>
</dbReference>
<evidence type="ECO:0000313" key="4">
    <source>
        <dbReference type="EMBL" id="KAL1406218.1"/>
    </source>
</evidence>
<dbReference type="Proteomes" id="UP001565368">
    <property type="component" value="Unassembled WGS sequence"/>
</dbReference>
<evidence type="ECO:0000313" key="5">
    <source>
        <dbReference type="Proteomes" id="UP001565368"/>
    </source>
</evidence>
<dbReference type="PANTHER" id="PTHR24320:SF282">
    <property type="entry name" value="WW DOMAIN-CONTAINING OXIDOREDUCTASE"/>
    <property type="match status" value="1"/>
</dbReference>
<gene>
    <name evidence="4" type="ORF">Q8F55_007909</name>
</gene>
<comment type="caution">
    <text evidence="4">The sequence shown here is derived from an EMBL/GenBank/DDBJ whole genome shotgun (WGS) entry which is preliminary data.</text>
</comment>
<accession>A0ABR3PVU1</accession>
<dbReference type="GeneID" id="95988952"/>